<accession>A0ACB5R5T2</accession>
<reference evidence="1" key="1">
    <citation type="submission" date="2021-09" db="EMBL/GenBank/DDBJ databases">
        <title>Isolation and characterization of 3-chlorobenzoate degrading bacteria from soils in Shizuoka.</title>
        <authorList>
            <person name="Ifat A."/>
            <person name="Ogawa N."/>
            <person name="Kimbara K."/>
            <person name="Moriuchi R."/>
            <person name="Dohra H."/>
            <person name="Shintani M."/>
        </authorList>
    </citation>
    <scope>NUCLEOTIDE SEQUENCE</scope>
    <source>
        <strain evidence="1">19CS2-2</strain>
    </source>
</reference>
<sequence>MVNLSSKSALITGGANGIGAATAEFFAAHGARVLITDVSDGSGDEVAVRIRNSGGKAFYRHLDVVQEGDWEAAVDDIVDKFGSFDVLVNNAAVELYGPVDAVNIQDVQTLLDVNVKGTLLGIKHAVRAMRRGSGACVGGASIINLSSVAGLVGTPALAAYSASKGAIRAMSRAAAIECGTFGHNIRVNAIHPGFIETEMSHKMLETFVDLGFATSVDEAKENVLLEHPLGRLGAPVDVAKAAAFLASDLSSWITGIELSVDGGFSAR</sequence>
<dbReference type="Proteomes" id="UP001055013">
    <property type="component" value="Unassembled WGS sequence"/>
</dbReference>
<keyword evidence="2" id="KW-1185">Reference proteome</keyword>
<dbReference type="EMBL" id="BPUR01000043">
    <property type="protein sequence ID" value="GJH22557.1"/>
    <property type="molecule type" value="Genomic_DNA"/>
</dbReference>
<gene>
    <name evidence="1" type="ORF">CBA19CS22_38465</name>
</gene>
<organism evidence="1 2">
    <name type="scientific">Caballeronia novacaledonica</name>
    <dbReference type="NCBI Taxonomy" id="1544861"/>
    <lineage>
        <taxon>Bacteria</taxon>
        <taxon>Pseudomonadati</taxon>
        <taxon>Pseudomonadota</taxon>
        <taxon>Betaproteobacteria</taxon>
        <taxon>Burkholderiales</taxon>
        <taxon>Burkholderiaceae</taxon>
        <taxon>Caballeronia</taxon>
    </lineage>
</organism>
<comment type="caution">
    <text evidence="1">The sequence shown here is derived from an EMBL/GenBank/DDBJ whole genome shotgun (WGS) entry which is preliminary data.</text>
</comment>
<proteinExistence type="predicted"/>
<protein>
    <submittedName>
        <fullName evidence="1">Glucose 1-dehydrogenase</fullName>
    </submittedName>
</protein>
<name>A0ACB5R5T2_9BURK</name>
<evidence type="ECO:0000313" key="1">
    <source>
        <dbReference type="EMBL" id="GJH22557.1"/>
    </source>
</evidence>
<evidence type="ECO:0000313" key="2">
    <source>
        <dbReference type="Proteomes" id="UP001055013"/>
    </source>
</evidence>